<evidence type="ECO:0000259" key="4">
    <source>
        <dbReference type="PROSITE" id="PS50949"/>
    </source>
</evidence>
<evidence type="ECO:0000256" key="3">
    <source>
        <dbReference type="ARBA" id="ARBA00023163"/>
    </source>
</evidence>
<dbReference type="SUPFAM" id="SSF64288">
    <property type="entry name" value="Chorismate lyase-like"/>
    <property type="match status" value="1"/>
</dbReference>
<dbReference type="PROSITE" id="PS50949">
    <property type="entry name" value="HTH_GNTR"/>
    <property type="match status" value="1"/>
</dbReference>
<keyword evidence="1" id="KW-0805">Transcription regulation</keyword>
<dbReference type="SMART" id="SM00866">
    <property type="entry name" value="UTRA"/>
    <property type="match status" value="1"/>
</dbReference>
<dbReference type="EMBL" id="FOZW01000015">
    <property type="protein sequence ID" value="SFT21244.1"/>
    <property type="molecule type" value="Genomic_DNA"/>
</dbReference>
<dbReference type="PANTHER" id="PTHR44846">
    <property type="entry name" value="MANNOSYL-D-GLYCERATE TRANSPORT/METABOLISM SYSTEM REPRESSOR MNGR-RELATED"/>
    <property type="match status" value="1"/>
</dbReference>
<sequence length="230" mass="25170">MNKIAPLYARVKQDLKNRVTSGALAEGDFLPSEPELCAEFGVSRITLRRAVKELCEEGYLLRQQGRGTVVSRRPIAQQLVTLTGFSEAFKAEGAVTHQVLDVEEVRDDKASVLRDAPLLRINRLICVDGRPLTLESLFIDSEALPRVVGPVSQGASFFETLRDTGGPQPLAAERTLAVGFATPAERRHLGVGPTDPVWRIDKTVLAAGDEPIAFSRLVTPTHLITYSLRT</sequence>
<reference evidence="6" key="1">
    <citation type="submission" date="2016-10" db="EMBL/GenBank/DDBJ databases">
        <authorList>
            <person name="Varghese N."/>
            <person name="Submissions S."/>
        </authorList>
    </citation>
    <scope>NUCLEOTIDE SEQUENCE [LARGE SCALE GENOMIC DNA]</scope>
    <source>
        <strain evidence="6">DSM 26894</strain>
    </source>
</reference>
<dbReference type="SMART" id="SM00345">
    <property type="entry name" value="HTH_GNTR"/>
    <property type="match status" value="1"/>
</dbReference>
<dbReference type="Pfam" id="PF07702">
    <property type="entry name" value="UTRA"/>
    <property type="match status" value="1"/>
</dbReference>
<keyword evidence="2" id="KW-0238">DNA-binding</keyword>
<dbReference type="PRINTS" id="PR00035">
    <property type="entry name" value="HTHGNTR"/>
</dbReference>
<dbReference type="InterPro" id="IPR000524">
    <property type="entry name" value="Tscrpt_reg_HTH_GntR"/>
</dbReference>
<dbReference type="InterPro" id="IPR028978">
    <property type="entry name" value="Chorismate_lyase_/UTRA_dom_sf"/>
</dbReference>
<dbReference type="InterPro" id="IPR050679">
    <property type="entry name" value="Bact_HTH_transcr_reg"/>
</dbReference>
<gene>
    <name evidence="5" type="ORF">SAMN04488050_11545</name>
</gene>
<dbReference type="Gene3D" id="1.10.10.10">
    <property type="entry name" value="Winged helix-like DNA-binding domain superfamily/Winged helix DNA-binding domain"/>
    <property type="match status" value="1"/>
</dbReference>
<dbReference type="GO" id="GO:0045892">
    <property type="term" value="P:negative regulation of DNA-templated transcription"/>
    <property type="evidence" value="ECO:0007669"/>
    <property type="project" value="TreeGrafter"/>
</dbReference>
<feature type="domain" description="HTH gntR-type" evidence="4">
    <location>
        <begin position="5"/>
        <end position="73"/>
    </location>
</feature>
<organism evidence="5 6">
    <name type="scientific">Alloyangia pacifica</name>
    <dbReference type="NCBI Taxonomy" id="311180"/>
    <lineage>
        <taxon>Bacteria</taxon>
        <taxon>Pseudomonadati</taxon>
        <taxon>Pseudomonadota</taxon>
        <taxon>Alphaproteobacteria</taxon>
        <taxon>Rhodobacterales</taxon>
        <taxon>Roseobacteraceae</taxon>
        <taxon>Alloyangia</taxon>
    </lineage>
</organism>
<accession>A0A1I6W6N4</accession>
<dbReference type="RefSeq" id="WP_092430321.1">
    <property type="nucleotide sequence ID" value="NZ_FNCL01000018.1"/>
</dbReference>
<name>A0A1I6W6N4_9RHOB</name>
<protein>
    <submittedName>
        <fullName evidence="5">Transcriptional regulator, GntR family</fullName>
    </submittedName>
</protein>
<evidence type="ECO:0000256" key="1">
    <source>
        <dbReference type="ARBA" id="ARBA00023015"/>
    </source>
</evidence>
<dbReference type="OrthoDB" id="9808698at2"/>
<dbReference type="InterPro" id="IPR036390">
    <property type="entry name" value="WH_DNA-bd_sf"/>
</dbReference>
<evidence type="ECO:0000313" key="5">
    <source>
        <dbReference type="EMBL" id="SFT21244.1"/>
    </source>
</evidence>
<keyword evidence="3" id="KW-0804">Transcription</keyword>
<dbReference type="GO" id="GO:0003700">
    <property type="term" value="F:DNA-binding transcription factor activity"/>
    <property type="evidence" value="ECO:0007669"/>
    <property type="project" value="InterPro"/>
</dbReference>
<dbReference type="Gene3D" id="3.40.1410.10">
    <property type="entry name" value="Chorismate lyase-like"/>
    <property type="match status" value="1"/>
</dbReference>
<dbReference type="Pfam" id="PF00392">
    <property type="entry name" value="GntR"/>
    <property type="match status" value="1"/>
</dbReference>
<dbReference type="GO" id="GO:0003677">
    <property type="term" value="F:DNA binding"/>
    <property type="evidence" value="ECO:0007669"/>
    <property type="project" value="UniProtKB-KW"/>
</dbReference>
<dbReference type="InterPro" id="IPR011663">
    <property type="entry name" value="UTRA"/>
</dbReference>
<proteinExistence type="predicted"/>
<dbReference type="AlphaFoldDB" id="A0A1I6W6N4"/>
<evidence type="ECO:0000256" key="2">
    <source>
        <dbReference type="ARBA" id="ARBA00023125"/>
    </source>
</evidence>
<dbReference type="STRING" id="311180.SAMN04488050_11545"/>
<dbReference type="SUPFAM" id="SSF46785">
    <property type="entry name" value="Winged helix' DNA-binding domain"/>
    <property type="match status" value="1"/>
</dbReference>
<dbReference type="CDD" id="cd07377">
    <property type="entry name" value="WHTH_GntR"/>
    <property type="match status" value="1"/>
</dbReference>
<dbReference type="PANTHER" id="PTHR44846:SF1">
    <property type="entry name" value="MANNOSYL-D-GLYCERATE TRANSPORT_METABOLISM SYSTEM REPRESSOR MNGR-RELATED"/>
    <property type="match status" value="1"/>
</dbReference>
<evidence type="ECO:0000313" key="6">
    <source>
        <dbReference type="Proteomes" id="UP000199392"/>
    </source>
</evidence>
<dbReference type="FunFam" id="1.10.10.10:FF:000079">
    <property type="entry name" value="GntR family transcriptional regulator"/>
    <property type="match status" value="1"/>
</dbReference>
<keyword evidence="6" id="KW-1185">Reference proteome</keyword>
<dbReference type="InterPro" id="IPR036388">
    <property type="entry name" value="WH-like_DNA-bd_sf"/>
</dbReference>
<dbReference type="Proteomes" id="UP000199392">
    <property type="component" value="Unassembled WGS sequence"/>
</dbReference>